<keyword evidence="3" id="KW-1185">Reference proteome</keyword>
<dbReference type="RefSeq" id="WP_037302457.1">
    <property type="nucleotide sequence ID" value="NZ_BSKQ01000001.1"/>
</dbReference>
<accession>A0A0H5D215</accession>
<reference evidence="2 3" key="1">
    <citation type="submission" date="2015-05" db="EMBL/GenBank/DDBJ databases">
        <authorList>
            <person name="Rodrigo-Torres Lidia"/>
            <person name="Arahal R.David."/>
        </authorList>
    </citation>
    <scope>NUCLEOTIDE SEQUENCE [LARGE SCALE GENOMIC DNA]</scope>
    <source>
        <strain evidence="2 3">CECT 7321</strain>
    </source>
</reference>
<gene>
    <name evidence="2" type="ORF">NIT7321_01933</name>
</gene>
<evidence type="ECO:0000313" key="3">
    <source>
        <dbReference type="Proteomes" id="UP000043764"/>
    </source>
</evidence>
<dbReference type="Proteomes" id="UP000043764">
    <property type="component" value="Unassembled WGS sequence"/>
</dbReference>
<dbReference type="STRING" id="481446.NIT7645_01032"/>
<organism evidence="2 3">
    <name type="scientific">Phaeobacter italicus</name>
    <dbReference type="NCBI Taxonomy" id="481446"/>
    <lineage>
        <taxon>Bacteria</taxon>
        <taxon>Pseudomonadati</taxon>
        <taxon>Pseudomonadota</taxon>
        <taxon>Alphaproteobacteria</taxon>
        <taxon>Rhodobacterales</taxon>
        <taxon>Roseobacteraceae</taxon>
        <taxon>Phaeobacter</taxon>
    </lineage>
</organism>
<evidence type="ECO:0000313" key="2">
    <source>
        <dbReference type="EMBL" id="CRL11084.1"/>
    </source>
</evidence>
<evidence type="ECO:0000256" key="1">
    <source>
        <dbReference type="SAM" id="Phobius"/>
    </source>
</evidence>
<keyword evidence="1" id="KW-0472">Membrane</keyword>
<feature type="transmembrane region" description="Helical" evidence="1">
    <location>
        <begin position="31"/>
        <end position="49"/>
    </location>
</feature>
<name>A0A0H5D215_9RHOB</name>
<dbReference type="GeneID" id="78396432"/>
<sequence>MIRGDGAEGQGETTAPFVARKTYRRRRLMDVARLLPIVGAVLFAIPLMWPSPDPYPAPDSMGGMPLSRAMIYVLSVWAMLILASFVFGLAVRRWADHWTGVNEGPQEGGGD</sequence>
<feature type="transmembrane region" description="Helical" evidence="1">
    <location>
        <begin position="69"/>
        <end position="91"/>
    </location>
</feature>
<proteinExistence type="predicted"/>
<dbReference type="OrthoDB" id="7871801at2"/>
<keyword evidence="1" id="KW-1133">Transmembrane helix</keyword>
<dbReference type="AlphaFoldDB" id="A0A0H5D215"/>
<keyword evidence="1" id="KW-0812">Transmembrane</keyword>
<dbReference type="EMBL" id="CVRL01000025">
    <property type="protein sequence ID" value="CRL11084.1"/>
    <property type="molecule type" value="Genomic_DNA"/>
</dbReference>
<protein>
    <submittedName>
        <fullName evidence="2">Uncharacterized protein</fullName>
    </submittedName>
</protein>